<feature type="transmembrane region" description="Helical" evidence="1">
    <location>
        <begin position="28"/>
        <end position="47"/>
    </location>
</feature>
<dbReference type="Proteomes" id="UP001218218">
    <property type="component" value="Unassembled WGS sequence"/>
</dbReference>
<comment type="caution">
    <text evidence="2">The sequence shown here is derived from an EMBL/GenBank/DDBJ whole genome shotgun (WGS) entry which is preliminary data.</text>
</comment>
<organism evidence="2 3">
    <name type="scientific">Mycena albidolilacea</name>
    <dbReference type="NCBI Taxonomy" id="1033008"/>
    <lineage>
        <taxon>Eukaryota</taxon>
        <taxon>Fungi</taxon>
        <taxon>Dikarya</taxon>
        <taxon>Basidiomycota</taxon>
        <taxon>Agaricomycotina</taxon>
        <taxon>Agaricomycetes</taxon>
        <taxon>Agaricomycetidae</taxon>
        <taxon>Agaricales</taxon>
        <taxon>Marasmiineae</taxon>
        <taxon>Mycenaceae</taxon>
        <taxon>Mycena</taxon>
    </lineage>
</organism>
<keyword evidence="1" id="KW-1133">Transmembrane helix</keyword>
<dbReference type="AlphaFoldDB" id="A0AAD6ZLG0"/>
<evidence type="ECO:0000313" key="3">
    <source>
        <dbReference type="Proteomes" id="UP001218218"/>
    </source>
</evidence>
<gene>
    <name evidence="2" type="ORF">DFH08DRAFT_967845</name>
</gene>
<keyword evidence="3" id="KW-1185">Reference proteome</keyword>
<keyword evidence="1" id="KW-0472">Membrane</keyword>
<protein>
    <submittedName>
        <fullName evidence="2">Uncharacterized protein</fullName>
    </submittedName>
</protein>
<dbReference type="EMBL" id="JARIHO010000040">
    <property type="protein sequence ID" value="KAJ7328087.1"/>
    <property type="molecule type" value="Genomic_DNA"/>
</dbReference>
<sequence length="142" mass="15655">MTSALTNMPSSSLAAPPPLPPLLRTAHIFLDLLFCGTAAFLLTSRLLPLFGLQACVWTVFRVTALCTLAVFALFEVFSGVRRRRSQARPNENPEFKLDPQRWRSREEAGWGEKRGVGAALLRATELSLDDDDDGVATCIHGR</sequence>
<reference evidence="2" key="1">
    <citation type="submission" date="2023-03" db="EMBL/GenBank/DDBJ databases">
        <title>Massive genome expansion in bonnet fungi (Mycena s.s.) driven by repeated elements and novel gene families across ecological guilds.</title>
        <authorList>
            <consortium name="Lawrence Berkeley National Laboratory"/>
            <person name="Harder C.B."/>
            <person name="Miyauchi S."/>
            <person name="Viragh M."/>
            <person name="Kuo A."/>
            <person name="Thoen E."/>
            <person name="Andreopoulos B."/>
            <person name="Lu D."/>
            <person name="Skrede I."/>
            <person name="Drula E."/>
            <person name="Henrissat B."/>
            <person name="Morin E."/>
            <person name="Kohler A."/>
            <person name="Barry K."/>
            <person name="LaButti K."/>
            <person name="Morin E."/>
            <person name="Salamov A."/>
            <person name="Lipzen A."/>
            <person name="Mereny Z."/>
            <person name="Hegedus B."/>
            <person name="Baldrian P."/>
            <person name="Stursova M."/>
            <person name="Weitz H."/>
            <person name="Taylor A."/>
            <person name="Grigoriev I.V."/>
            <person name="Nagy L.G."/>
            <person name="Martin F."/>
            <person name="Kauserud H."/>
        </authorList>
    </citation>
    <scope>NUCLEOTIDE SEQUENCE</scope>
    <source>
        <strain evidence="2">CBHHK002</strain>
    </source>
</reference>
<accession>A0AAD6ZLG0</accession>
<name>A0AAD6ZLG0_9AGAR</name>
<proteinExistence type="predicted"/>
<keyword evidence="1" id="KW-0812">Transmembrane</keyword>
<evidence type="ECO:0000256" key="1">
    <source>
        <dbReference type="SAM" id="Phobius"/>
    </source>
</evidence>
<feature type="transmembrane region" description="Helical" evidence="1">
    <location>
        <begin position="59"/>
        <end position="80"/>
    </location>
</feature>
<evidence type="ECO:0000313" key="2">
    <source>
        <dbReference type="EMBL" id="KAJ7328087.1"/>
    </source>
</evidence>